<dbReference type="GO" id="GO:0015074">
    <property type="term" value="P:DNA integration"/>
    <property type="evidence" value="ECO:0007669"/>
    <property type="project" value="UniProtKB-KW"/>
</dbReference>
<evidence type="ECO:0000256" key="2">
    <source>
        <dbReference type="ARBA" id="ARBA00008857"/>
    </source>
</evidence>
<dbReference type="GO" id="GO:0051301">
    <property type="term" value="P:cell division"/>
    <property type="evidence" value="ECO:0007669"/>
    <property type="project" value="UniProtKB-KW"/>
</dbReference>
<evidence type="ECO:0000256" key="8">
    <source>
        <dbReference type="ARBA" id="ARBA00022829"/>
    </source>
</evidence>
<keyword evidence="13" id="KW-0131">Cell cycle</keyword>
<keyword evidence="12" id="KW-1160">Virus entry into host cell</keyword>
<dbReference type="Gene3D" id="1.10.443.10">
    <property type="entry name" value="Intergrase catalytic core"/>
    <property type="match status" value="1"/>
</dbReference>
<dbReference type="InterPro" id="IPR011010">
    <property type="entry name" value="DNA_brk_join_enz"/>
</dbReference>
<evidence type="ECO:0000256" key="10">
    <source>
        <dbReference type="ARBA" id="ARBA00023125"/>
    </source>
</evidence>
<evidence type="ECO:0000256" key="14">
    <source>
        <dbReference type="PROSITE-ProRule" id="PRU01248"/>
    </source>
</evidence>
<dbReference type="InterPro" id="IPR013762">
    <property type="entry name" value="Integrase-like_cat_sf"/>
</dbReference>
<evidence type="ECO:0000256" key="4">
    <source>
        <dbReference type="ARBA" id="ARBA00022490"/>
    </source>
</evidence>
<keyword evidence="12" id="KW-1179">Viral genome integration</keyword>
<dbReference type="Gene3D" id="1.10.150.130">
    <property type="match status" value="1"/>
</dbReference>
<dbReference type="PROSITE" id="PS51900">
    <property type="entry name" value="CB"/>
    <property type="match status" value="1"/>
</dbReference>
<accession>A0A8S5S2F8</accession>
<evidence type="ECO:0000256" key="11">
    <source>
        <dbReference type="ARBA" id="ARBA00023172"/>
    </source>
</evidence>
<keyword evidence="8" id="KW-0159">Chromosome partition</keyword>
<organism evidence="17">
    <name type="scientific">Siphoviridae sp. ctCIv11</name>
    <dbReference type="NCBI Taxonomy" id="2827806"/>
    <lineage>
        <taxon>Viruses</taxon>
        <taxon>Duplodnaviria</taxon>
        <taxon>Heunggongvirae</taxon>
        <taxon>Uroviricota</taxon>
        <taxon>Caudoviricetes</taxon>
    </lineage>
</organism>
<dbReference type="EMBL" id="BK032513">
    <property type="protein sequence ID" value="DAF44858.1"/>
    <property type="molecule type" value="Genomic_DNA"/>
</dbReference>
<dbReference type="GO" id="GO:0044826">
    <property type="term" value="P:viral genome integration into host DNA"/>
    <property type="evidence" value="ECO:0007669"/>
    <property type="project" value="UniProtKB-KW"/>
</dbReference>
<comment type="similarity">
    <text evidence="2">Belongs to the 'phage' integrase family.</text>
</comment>
<evidence type="ECO:0000259" key="15">
    <source>
        <dbReference type="PROSITE" id="PS51898"/>
    </source>
</evidence>
<dbReference type="SUPFAM" id="SSF56349">
    <property type="entry name" value="DNA breaking-rejoining enzymes"/>
    <property type="match status" value="1"/>
</dbReference>
<proteinExistence type="inferred from homology"/>
<dbReference type="GO" id="GO:0006310">
    <property type="term" value="P:DNA recombination"/>
    <property type="evidence" value="ECO:0007669"/>
    <property type="project" value="UniProtKB-KW"/>
</dbReference>
<evidence type="ECO:0000256" key="5">
    <source>
        <dbReference type="ARBA" id="ARBA00022618"/>
    </source>
</evidence>
<feature type="domain" description="Core-binding (CB)" evidence="16">
    <location>
        <begin position="51"/>
        <end position="137"/>
    </location>
</feature>
<keyword evidence="4" id="KW-0963">Cytoplasm</keyword>
<dbReference type="PANTHER" id="PTHR30349:SF77">
    <property type="entry name" value="TYROSINE RECOMBINASE XERC"/>
    <property type="match status" value="1"/>
</dbReference>
<keyword evidence="9" id="KW-0229">DNA integration</keyword>
<dbReference type="InterPro" id="IPR002104">
    <property type="entry name" value="Integrase_catalytic"/>
</dbReference>
<evidence type="ECO:0000313" key="17">
    <source>
        <dbReference type="EMBL" id="DAF44858.1"/>
    </source>
</evidence>
<dbReference type="Pfam" id="PF00589">
    <property type="entry name" value="Phage_integrase"/>
    <property type="match status" value="1"/>
</dbReference>
<evidence type="ECO:0000259" key="16">
    <source>
        <dbReference type="PROSITE" id="PS51900"/>
    </source>
</evidence>
<dbReference type="Pfam" id="PF13495">
    <property type="entry name" value="Phage_int_SAM_4"/>
    <property type="match status" value="1"/>
</dbReference>
<feature type="domain" description="Tyr recombinase" evidence="15">
    <location>
        <begin position="157"/>
        <end position="341"/>
    </location>
</feature>
<dbReference type="GO" id="GO:0007059">
    <property type="term" value="P:chromosome segregation"/>
    <property type="evidence" value="ECO:0007669"/>
    <property type="project" value="UniProtKB-KW"/>
</dbReference>
<dbReference type="PROSITE" id="PS51898">
    <property type="entry name" value="TYR_RECOMBINASE"/>
    <property type="match status" value="1"/>
</dbReference>
<evidence type="ECO:0000256" key="1">
    <source>
        <dbReference type="ARBA" id="ARBA00004496"/>
    </source>
</evidence>
<keyword evidence="7" id="KW-0378">Hydrolase</keyword>
<evidence type="ECO:0000256" key="6">
    <source>
        <dbReference type="ARBA" id="ARBA00022679"/>
    </source>
</evidence>
<evidence type="ECO:0000256" key="7">
    <source>
        <dbReference type="ARBA" id="ARBA00022801"/>
    </source>
</evidence>
<dbReference type="InterPro" id="IPR010998">
    <property type="entry name" value="Integrase_recombinase_N"/>
</dbReference>
<sequence>MTSAKDELIMMYMNECMERFDGEDLKFLKEKFWMVSYNFSVEQITSTELTTTNGNTTDLLFEYFKIGKMSSNKSDLTIDQYRRVINQLCDFSHKELNMITSDDVLSFLAKYKKIHNVKDSTMDSKRKYLSSVFSYLYKHKKISENPMSIIEPVKYKKCVKVPLKDEEIELLKINCTNSRDLAIFQFSLDTGVRVSELCGINLSDIDFRNFNCKILGKGNKERIVSFSGKTMMRINEYLKLRKDISFNGAFMQYSDNAPLFKSFKRNDRIHKSGVEAMMRKVGTKSGVMRIHPHLLRATFATRLAEKDTDIGVIAKLLGHSDLQSVNRYVLTDQNKIEQTVRLKGFCS</sequence>
<dbReference type="GO" id="GO:0075713">
    <property type="term" value="P:establishment of integrated proviral latency"/>
    <property type="evidence" value="ECO:0007669"/>
    <property type="project" value="UniProtKB-KW"/>
</dbReference>
<keyword evidence="5" id="KW-0132">Cell division</keyword>
<evidence type="ECO:0000256" key="13">
    <source>
        <dbReference type="ARBA" id="ARBA00023306"/>
    </source>
</evidence>
<protein>
    <recommendedName>
        <fullName evidence="3">Integrase</fullName>
    </recommendedName>
</protein>
<dbReference type="PANTHER" id="PTHR30349">
    <property type="entry name" value="PHAGE INTEGRASE-RELATED"/>
    <property type="match status" value="1"/>
</dbReference>
<dbReference type="InterPro" id="IPR050090">
    <property type="entry name" value="Tyrosine_recombinase_XerCD"/>
</dbReference>
<evidence type="ECO:0000256" key="12">
    <source>
        <dbReference type="ARBA" id="ARBA00023195"/>
    </source>
</evidence>
<keyword evidence="6" id="KW-0808">Transferase</keyword>
<dbReference type="GO" id="GO:0016740">
    <property type="term" value="F:transferase activity"/>
    <property type="evidence" value="ECO:0007669"/>
    <property type="project" value="UniProtKB-KW"/>
</dbReference>
<dbReference type="GO" id="GO:0016787">
    <property type="term" value="F:hydrolase activity"/>
    <property type="evidence" value="ECO:0007669"/>
    <property type="project" value="UniProtKB-KW"/>
</dbReference>
<keyword evidence="10 14" id="KW-0238">DNA-binding</keyword>
<dbReference type="InterPro" id="IPR004107">
    <property type="entry name" value="Integrase_SAM-like_N"/>
</dbReference>
<comment type="subcellular location">
    <subcellularLocation>
        <location evidence="1">Cytoplasm</location>
    </subcellularLocation>
</comment>
<evidence type="ECO:0000256" key="3">
    <source>
        <dbReference type="ARBA" id="ARBA00016082"/>
    </source>
</evidence>
<keyword evidence="11" id="KW-0233">DNA recombination</keyword>
<evidence type="ECO:0000256" key="9">
    <source>
        <dbReference type="ARBA" id="ARBA00022908"/>
    </source>
</evidence>
<reference evidence="17" key="1">
    <citation type="journal article" date="2021" name="Proc. Natl. Acad. Sci. U.S.A.">
        <title>A Catalog of Tens of Thousands of Viruses from Human Metagenomes Reveals Hidden Associations with Chronic Diseases.</title>
        <authorList>
            <person name="Tisza M.J."/>
            <person name="Buck C.B."/>
        </authorList>
    </citation>
    <scope>NUCLEOTIDE SEQUENCE</scope>
    <source>
        <strain evidence="17">CtCIv11</strain>
    </source>
</reference>
<name>A0A8S5S2F8_9CAUD</name>
<dbReference type="GO" id="GO:0003677">
    <property type="term" value="F:DNA binding"/>
    <property type="evidence" value="ECO:0007669"/>
    <property type="project" value="UniProtKB-UniRule"/>
</dbReference>
<dbReference type="InterPro" id="IPR044068">
    <property type="entry name" value="CB"/>
</dbReference>